<dbReference type="KEGG" id="vde:111250646"/>
<dbReference type="Proteomes" id="UP000594260">
    <property type="component" value="Unplaced"/>
</dbReference>
<feature type="compositionally biased region" description="Low complexity" evidence="4">
    <location>
        <begin position="260"/>
        <end position="271"/>
    </location>
</feature>
<feature type="compositionally biased region" description="Polar residues" evidence="4">
    <location>
        <begin position="233"/>
        <end position="251"/>
    </location>
</feature>
<dbReference type="PANTHER" id="PTHR23254:SF16">
    <property type="entry name" value="CBP80_20-DEPENDENT TRANSLATION INITIATION FACTOR"/>
    <property type="match status" value="1"/>
</dbReference>
<proteinExistence type="predicted"/>
<name>A0A7M7K5N7_VARDE</name>
<dbReference type="EnsemblMetazoa" id="XM_022806141">
    <property type="protein sequence ID" value="XP_022661876"/>
    <property type="gene ID" value="LOC111250646"/>
</dbReference>
<evidence type="ECO:0000313" key="6">
    <source>
        <dbReference type="EnsemblMetazoa" id="XP_022661876"/>
    </source>
</evidence>
<dbReference type="PANTHER" id="PTHR23254">
    <property type="entry name" value="EIF4G DOMAIN PROTEIN"/>
    <property type="match status" value="1"/>
</dbReference>
<dbReference type="OrthoDB" id="565552at2759"/>
<dbReference type="SUPFAM" id="SSF48371">
    <property type="entry name" value="ARM repeat"/>
    <property type="match status" value="1"/>
</dbReference>
<feature type="compositionally biased region" description="Low complexity" evidence="4">
    <location>
        <begin position="213"/>
        <end position="232"/>
    </location>
</feature>
<evidence type="ECO:0000259" key="5">
    <source>
        <dbReference type="SMART" id="SM00543"/>
    </source>
</evidence>
<feature type="region of interest" description="Disordered" evidence="4">
    <location>
        <begin position="213"/>
        <end position="338"/>
    </location>
</feature>
<dbReference type="InterPro" id="IPR003890">
    <property type="entry name" value="MIF4G-like_typ-3"/>
</dbReference>
<evidence type="ECO:0000313" key="7">
    <source>
        <dbReference type="Proteomes" id="UP000594260"/>
    </source>
</evidence>
<evidence type="ECO:0000256" key="3">
    <source>
        <dbReference type="ARBA" id="ARBA00022845"/>
    </source>
</evidence>
<dbReference type="GO" id="GO:0008494">
    <property type="term" value="F:translation activator activity"/>
    <property type="evidence" value="ECO:0007669"/>
    <property type="project" value="TreeGrafter"/>
</dbReference>
<feature type="compositionally biased region" description="Gly residues" evidence="4">
    <location>
        <begin position="167"/>
        <end position="179"/>
    </location>
</feature>
<dbReference type="GO" id="GO:0003723">
    <property type="term" value="F:RNA binding"/>
    <property type="evidence" value="ECO:0007669"/>
    <property type="project" value="InterPro"/>
</dbReference>
<feature type="compositionally biased region" description="Low complexity" evidence="4">
    <location>
        <begin position="303"/>
        <end position="327"/>
    </location>
</feature>
<feature type="compositionally biased region" description="Polar residues" evidence="4">
    <location>
        <begin position="7"/>
        <end position="26"/>
    </location>
</feature>
<reference evidence="6" key="1">
    <citation type="submission" date="2021-01" db="UniProtKB">
        <authorList>
            <consortium name="EnsemblMetazoa"/>
        </authorList>
    </citation>
    <scope>IDENTIFICATION</scope>
</reference>
<dbReference type="GeneID" id="111250646"/>
<feature type="compositionally biased region" description="Gly residues" evidence="4">
    <location>
        <begin position="272"/>
        <end position="292"/>
    </location>
</feature>
<dbReference type="GO" id="GO:0005829">
    <property type="term" value="C:cytosol"/>
    <property type="evidence" value="ECO:0007669"/>
    <property type="project" value="TreeGrafter"/>
</dbReference>
<sequence>MKERPCLSTQHQSRTFGHISTSSPMTMASEVAHIQASAMHTGNSGGGGGSGGGSKCATGGGVSGGPPSVNGGGGSSGAGGGGSGGGGGGGSSSTGKLRRSASAANASKIQQRGRPSIEIYRPPGVRLDASNISKILPQAAAATLTQSYVDAVTAYLADQVAAVSASGGAGGGGGGGGDQGSHIHHGVATTGGHYPSPHGASVAVGAVTVGAPTVTAHNSHGSHNSHNGHSGSTGKTVHFSPSKSGGSANSLKRSKSFAAQSSQNGSSSSSGSHGGGHYGGGGGSCGGSGGGNSHSNHHGGSQGSAAQQLQQQQTQLQQQLSQAIQAQDENGHSSAALNDPLVKKALNDPNLLNIMQIMEVVRTICSKATEGIQHAGPSAQLCLSIIEKEKGDTFLESLLNSCREWYTERDKLLRSPQEGSAVSKRWTAYVTFVAELYYRLRPQRLITPRAVTLCTLLYDCLELLLKPASLKNPTELECLRTVLSVVGKQIDTDAPLRMNNLVVQMRESFLGPISANNQQMRKSILEMIELRASSWTFDLQQSIQLTRLPPRV</sequence>
<dbReference type="GO" id="GO:0006446">
    <property type="term" value="P:regulation of translational initiation"/>
    <property type="evidence" value="ECO:0007669"/>
    <property type="project" value="TreeGrafter"/>
</dbReference>
<feature type="compositionally biased region" description="Gly residues" evidence="4">
    <location>
        <begin position="43"/>
        <end position="92"/>
    </location>
</feature>
<comment type="subcellular location">
    <subcellularLocation>
        <location evidence="1">Cytoplasm</location>
    </subcellularLocation>
</comment>
<dbReference type="Gene3D" id="1.25.40.180">
    <property type="match status" value="1"/>
</dbReference>
<feature type="region of interest" description="Disordered" evidence="4">
    <location>
        <begin position="165"/>
        <end position="200"/>
    </location>
</feature>
<dbReference type="InterPro" id="IPR051367">
    <property type="entry name" value="mRNA_TranslReg/HistoneTransl"/>
</dbReference>
<feature type="region of interest" description="Disordered" evidence="4">
    <location>
        <begin position="1"/>
        <end position="121"/>
    </location>
</feature>
<feature type="domain" description="MIF4G" evidence="5">
    <location>
        <begin position="317"/>
        <end position="534"/>
    </location>
</feature>
<dbReference type="AlphaFoldDB" id="A0A7M7K5N7"/>
<dbReference type="SMART" id="SM00543">
    <property type="entry name" value="MIF4G"/>
    <property type="match status" value="1"/>
</dbReference>
<protein>
    <recommendedName>
        <fullName evidence="5">MIF4G domain-containing protein</fullName>
    </recommendedName>
</protein>
<dbReference type="InterPro" id="IPR016024">
    <property type="entry name" value="ARM-type_fold"/>
</dbReference>
<dbReference type="InParanoid" id="A0A7M7K5N7"/>
<dbReference type="Pfam" id="PF02854">
    <property type="entry name" value="MIF4G"/>
    <property type="match status" value="1"/>
</dbReference>
<evidence type="ECO:0000256" key="1">
    <source>
        <dbReference type="ARBA" id="ARBA00004496"/>
    </source>
</evidence>
<dbReference type="RefSeq" id="XP_022661876.1">
    <property type="nucleotide sequence ID" value="XM_022806141.1"/>
</dbReference>
<keyword evidence="3" id="KW-0810">Translation regulation</keyword>
<accession>A0A7M7K5N7</accession>
<keyword evidence="7" id="KW-1185">Reference proteome</keyword>
<keyword evidence="2" id="KW-0963">Cytoplasm</keyword>
<organism evidence="6 7">
    <name type="scientific">Varroa destructor</name>
    <name type="common">Honeybee mite</name>
    <dbReference type="NCBI Taxonomy" id="109461"/>
    <lineage>
        <taxon>Eukaryota</taxon>
        <taxon>Metazoa</taxon>
        <taxon>Ecdysozoa</taxon>
        <taxon>Arthropoda</taxon>
        <taxon>Chelicerata</taxon>
        <taxon>Arachnida</taxon>
        <taxon>Acari</taxon>
        <taxon>Parasitiformes</taxon>
        <taxon>Mesostigmata</taxon>
        <taxon>Gamasina</taxon>
        <taxon>Dermanyssoidea</taxon>
        <taxon>Varroidae</taxon>
        <taxon>Varroa</taxon>
    </lineage>
</organism>
<evidence type="ECO:0000256" key="4">
    <source>
        <dbReference type="SAM" id="MobiDB-lite"/>
    </source>
</evidence>
<evidence type="ECO:0000256" key="2">
    <source>
        <dbReference type="ARBA" id="ARBA00022490"/>
    </source>
</evidence>